<accession>C6R9D8</accession>
<dbReference type="Proteomes" id="UP000004384">
    <property type="component" value="Unassembled WGS sequence"/>
</dbReference>
<evidence type="ECO:0000313" key="2">
    <source>
        <dbReference type="Proteomes" id="UP000004384"/>
    </source>
</evidence>
<sequence length="155" mass="18090">MKQRLLEMHQADNPQQRGRDFEDLIYDLFDLHDLNPERPYNLPGEQIDGFVQIDGFGFIVEVKWERERSGRDIADIFRAKIERRSRVTQGLLITQAGIASTTLDTYSVQSPFMVVTGMEIYSVLDGRTDLRRMLETKKDHLSQTGSCFYDYLKQH</sequence>
<dbReference type="EMBL" id="ACVP01000016">
    <property type="protein sequence ID" value="EET77410.1"/>
    <property type="molecule type" value="Genomic_DNA"/>
</dbReference>
<dbReference type="SUPFAM" id="SSF52980">
    <property type="entry name" value="Restriction endonuclease-like"/>
    <property type="match status" value="1"/>
</dbReference>
<organism evidence="1 2">
    <name type="scientific">Corynebacterium tuberculostearicum SK141</name>
    <dbReference type="NCBI Taxonomy" id="553206"/>
    <lineage>
        <taxon>Bacteria</taxon>
        <taxon>Bacillati</taxon>
        <taxon>Actinomycetota</taxon>
        <taxon>Actinomycetes</taxon>
        <taxon>Mycobacteriales</taxon>
        <taxon>Corynebacteriaceae</taxon>
        <taxon>Corynebacterium</taxon>
    </lineage>
</organism>
<comment type="caution">
    <text evidence="1">The sequence shown here is derived from an EMBL/GenBank/DDBJ whole genome shotgun (WGS) entry which is preliminary data.</text>
</comment>
<evidence type="ECO:0008006" key="3">
    <source>
        <dbReference type="Google" id="ProtNLM"/>
    </source>
</evidence>
<protein>
    <recommendedName>
        <fullName evidence="3">Restriction endonuclease type IV Mrr domain-containing protein</fullName>
    </recommendedName>
</protein>
<dbReference type="InterPro" id="IPR011335">
    <property type="entry name" value="Restrct_endonuc-II-like"/>
</dbReference>
<reference evidence="1 2" key="1">
    <citation type="submission" date="2009-06" db="EMBL/GenBank/DDBJ databases">
        <authorList>
            <person name="Dodson R."/>
            <person name="Sebastian Y."/>
            <person name="Madupu R."/>
            <person name="Durkin A.S."/>
            <person name="Torralba M."/>
            <person name="Methe B."/>
            <person name="Sutton G.G."/>
            <person name="Strausberg R.L."/>
            <person name="Nelson K.E."/>
        </authorList>
    </citation>
    <scope>NUCLEOTIDE SEQUENCE [LARGE SCALE GENOMIC DNA]</scope>
    <source>
        <strain evidence="1 2">SK141</strain>
    </source>
</reference>
<dbReference type="AlphaFoldDB" id="C6R9D8"/>
<evidence type="ECO:0000313" key="1">
    <source>
        <dbReference type="EMBL" id="EET77410.1"/>
    </source>
</evidence>
<name>C6R9D8_9CORY</name>
<proteinExistence type="predicted"/>
<gene>
    <name evidence="1" type="ORF">CORTU0001_1792</name>
</gene>